<gene>
    <name evidence="2" type="ORF">DPMN_029410</name>
</gene>
<reference evidence="2" key="1">
    <citation type="journal article" date="2019" name="bioRxiv">
        <title>The Genome of the Zebra Mussel, Dreissena polymorpha: A Resource for Invasive Species Research.</title>
        <authorList>
            <person name="McCartney M.A."/>
            <person name="Auch B."/>
            <person name="Kono T."/>
            <person name="Mallez S."/>
            <person name="Zhang Y."/>
            <person name="Obille A."/>
            <person name="Becker A."/>
            <person name="Abrahante J.E."/>
            <person name="Garbe J."/>
            <person name="Badalamenti J.P."/>
            <person name="Herman A."/>
            <person name="Mangelson H."/>
            <person name="Liachko I."/>
            <person name="Sullivan S."/>
            <person name="Sone E.D."/>
            <person name="Koren S."/>
            <person name="Silverstein K.A.T."/>
            <person name="Beckman K.B."/>
            <person name="Gohl D.M."/>
        </authorList>
    </citation>
    <scope>NUCLEOTIDE SEQUENCE</scope>
    <source>
        <strain evidence="2">Duluth1</strain>
        <tissue evidence="2">Whole animal</tissue>
    </source>
</reference>
<protein>
    <submittedName>
        <fullName evidence="2">Uncharacterized protein</fullName>
    </submittedName>
</protein>
<keyword evidence="3" id="KW-1185">Reference proteome</keyword>
<organism evidence="2 3">
    <name type="scientific">Dreissena polymorpha</name>
    <name type="common">Zebra mussel</name>
    <name type="synonym">Mytilus polymorpha</name>
    <dbReference type="NCBI Taxonomy" id="45954"/>
    <lineage>
        <taxon>Eukaryota</taxon>
        <taxon>Metazoa</taxon>
        <taxon>Spiralia</taxon>
        <taxon>Lophotrochozoa</taxon>
        <taxon>Mollusca</taxon>
        <taxon>Bivalvia</taxon>
        <taxon>Autobranchia</taxon>
        <taxon>Heteroconchia</taxon>
        <taxon>Euheterodonta</taxon>
        <taxon>Imparidentia</taxon>
        <taxon>Neoheterodontei</taxon>
        <taxon>Myida</taxon>
        <taxon>Dreissenoidea</taxon>
        <taxon>Dreissenidae</taxon>
        <taxon>Dreissena</taxon>
    </lineage>
</organism>
<evidence type="ECO:0000256" key="1">
    <source>
        <dbReference type="SAM" id="MobiDB-lite"/>
    </source>
</evidence>
<dbReference type="EMBL" id="JAIWYP010000002">
    <property type="protein sequence ID" value="KAH3866348.1"/>
    <property type="molecule type" value="Genomic_DNA"/>
</dbReference>
<accession>A0A9D4LX57</accession>
<feature type="region of interest" description="Disordered" evidence="1">
    <location>
        <begin position="73"/>
        <end position="94"/>
    </location>
</feature>
<dbReference type="Proteomes" id="UP000828390">
    <property type="component" value="Unassembled WGS sequence"/>
</dbReference>
<name>A0A9D4LX57_DREPO</name>
<dbReference type="AlphaFoldDB" id="A0A9D4LX57"/>
<comment type="caution">
    <text evidence="2">The sequence shown here is derived from an EMBL/GenBank/DDBJ whole genome shotgun (WGS) entry which is preliminary data.</text>
</comment>
<reference evidence="2" key="2">
    <citation type="submission" date="2020-11" db="EMBL/GenBank/DDBJ databases">
        <authorList>
            <person name="McCartney M.A."/>
            <person name="Auch B."/>
            <person name="Kono T."/>
            <person name="Mallez S."/>
            <person name="Becker A."/>
            <person name="Gohl D.M."/>
            <person name="Silverstein K.A.T."/>
            <person name="Koren S."/>
            <person name="Bechman K.B."/>
            <person name="Herman A."/>
            <person name="Abrahante J.E."/>
            <person name="Garbe J."/>
        </authorList>
    </citation>
    <scope>NUCLEOTIDE SEQUENCE</scope>
    <source>
        <strain evidence="2">Duluth1</strain>
        <tissue evidence="2">Whole animal</tissue>
    </source>
</reference>
<sequence>MQLVCHILPVEVLLEYLQVAYWLPFCGLCRGDDWQNLSCLLEEEVEEEVRSLKAVKSSGVDFPSELIICASANSVGGDSGQDERTDGQTAEITT</sequence>
<evidence type="ECO:0000313" key="2">
    <source>
        <dbReference type="EMBL" id="KAH3866348.1"/>
    </source>
</evidence>
<evidence type="ECO:0000313" key="3">
    <source>
        <dbReference type="Proteomes" id="UP000828390"/>
    </source>
</evidence>
<proteinExistence type="predicted"/>